<evidence type="ECO:0000313" key="2">
    <source>
        <dbReference type="EMBL" id="JAI12410.1"/>
    </source>
</evidence>
<accession>A0A0F7Z5V1</accession>
<keyword evidence="4" id="KW-1185">Reference proteome</keyword>
<name>A0A0F7Z5V1_CROAD</name>
<dbReference type="InterPro" id="IPR017384">
    <property type="entry name" value="NADH_Ub_cplx-1_asu_su-1"/>
</dbReference>
<keyword evidence="1" id="KW-1133">Transmembrane helix</keyword>
<keyword evidence="2" id="KW-0830">Ubiquinone</keyword>
<feature type="transmembrane region" description="Helical" evidence="1">
    <location>
        <begin position="12"/>
        <end position="30"/>
    </location>
</feature>
<organism evidence="2">
    <name type="scientific">Crotalus adamanteus</name>
    <name type="common">Eastern diamondback rattlesnake</name>
    <dbReference type="NCBI Taxonomy" id="8729"/>
    <lineage>
        <taxon>Eukaryota</taxon>
        <taxon>Metazoa</taxon>
        <taxon>Chordata</taxon>
        <taxon>Craniata</taxon>
        <taxon>Vertebrata</taxon>
        <taxon>Euteleostomi</taxon>
        <taxon>Lepidosauria</taxon>
        <taxon>Squamata</taxon>
        <taxon>Bifurcata</taxon>
        <taxon>Unidentata</taxon>
        <taxon>Episquamata</taxon>
        <taxon>Toxicofera</taxon>
        <taxon>Serpentes</taxon>
        <taxon>Colubroidea</taxon>
        <taxon>Viperidae</taxon>
        <taxon>Crotalinae</taxon>
        <taxon>Crotalus</taxon>
    </lineage>
</organism>
<gene>
    <name evidence="3" type="ORF">NXF25_016017</name>
</gene>
<proteinExistence type="evidence at transcript level"/>
<evidence type="ECO:0000313" key="3">
    <source>
        <dbReference type="EMBL" id="KAK9393565.1"/>
    </source>
</evidence>
<reference evidence="3" key="2">
    <citation type="submission" date="2022-09" db="EMBL/GenBank/DDBJ databases">
        <authorList>
            <person name="Hogan M.P."/>
            <person name="Rokyta D.R."/>
        </authorList>
    </citation>
    <scope>NUCLEOTIDE SEQUENCE</scope>
    <source>
        <strain evidence="3">DRR0105</strain>
        <tissue evidence="3">Blood</tissue>
    </source>
</reference>
<reference evidence="2" key="1">
    <citation type="submission" date="2014-05" db="EMBL/GenBank/DDBJ databases">
        <title>The extremes of toxin expression variation revealed in two sympatric snake species.</title>
        <authorList>
            <person name="Margres M.J."/>
            <person name="Wray K.P."/>
            <person name="McGivern J.J."/>
            <person name="Seavy M."/>
            <person name="Sanader D."/>
            <person name="Facente J."/>
            <person name="Rokyta D.R."/>
        </authorList>
    </citation>
    <scope>NUCLEOTIDE SEQUENCE</scope>
</reference>
<dbReference type="EMBL" id="JAOTOJ010000013">
    <property type="protein sequence ID" value="KAK9393565.1"/>
    <property type="molecule type" value="Genomic_DNA"/>
</dbReference>
<keyword evidence="1" id="KW-0472">Membrane</keyword>
<dbReference type="Proteomes" id="UP001474421">
    <property type="component" value="Unassembled WGS sequence"/>
</dbReference>
<evidence type="ECO:0000256" key="1">
    <source>
        <dbReference type="SAM" id="Phobius"/>
    </source>
</evidence>
<dbReference type="Pfam" id="PF15879">
    <property type="entry name" value="MWFE"/>
    <property type="match status" value="1"/>
</dbReference>
<reference evidence="3 4" key="3">
    <citation type="journal article" date="2024" name="Proc. Natl. Acad. Sci. U.S.A.">
        <title>The genetic regulatory architecture and epigenomic basis for age-related changes in rattlesnake venom.</title>
        <authorList>
            <person name="Hogan M.P."/>
            <person name="Holding M.L."/>
            <person name="Nystrom G.S."/>
            <person name="Colston T.J."/>
            <person name="Bartlett D.A."/>
            <person name="Mason A.J."/>
            <person name="Ellsworth S.A."/>
            <person name="Rautsaw R.M."/>
            <person name="Lawrence K.C."/>
            <person name="Strickland J.L."/>
            <person name="He B."/>
            <person name="Fraser P."/>
            <person name="Margres M.J."/>
            <person name="Gilbert D.M."/>
            <person name="Gibbs H.L."/>
            <person name="Parkinson C.L."/>
            <person name="Rokyta D.R."/>
        </authorList>
    </citation>
    <scope>NUCLEOTIDE SEQUENCE [LARGE SCALE GENOMIC DNA]</scope>
    <source>
        <strain evidence="3">DRR0105</strain>
    </source>
</reference>
<sequence>MWYEILPSAAVMYAALIIPGLSTLYIHRYLNNGKTKKMIKTINDYKALQREKRLCGTGPKGLENID</sequence>
<keyword evidence="1" id="KW-0812">Transmembrane</keyword>
<protein>
    <submittedName>
        <fullName evidence="2 3">NADH dehydrogenase</fullName>
    </submittedName>
</protein>
<evidence type="ECO:0000313" key="4">
    <source>
        <dbReference type="Proteomes" id="UP001474421"/>
    </source>
</evidence>
<dbReference type="AlphaFoldDB" id="A0A0F7Z5V1"/>
<dbReference type="EMBL" id="GBEX01002150">
    <property type="protein sequence ID" value="JAI12410.1"/>
    <property type="molecule type" value="mRNA"/>
</dbReference>